<keyword evidence="3" id="KW-0597">Phosphoprotein</keyword>
<evidence type="ECO:0000256" key="1">
    <source>
        <dbReference type="ARBA" id="ARBA00000085"/>
    </source>
</evidence>
<evidence type="ECO:0000313" key="6">
    <source>
        <dbReference type="EMBL" id="MCL7931087.1"/>
    </source>
</evidence>
<dbReference type="Proteomes" id="UP001165308">
    <property type="component" value="Unassembled WGS sequence"/>
</dbReference>
<dbReference type="PANTHER" id="PTHR40252">
    <property type="entry name" value="BLR0328 PROTEIN"/>
    <property type="match status" value="1"/>
</dbReference>
<dbReference type="PRINTS" id="PR00344">
    <property type="entry name" value="BCTRLSENSOR"/>
</dbReference>
<evidence type="ECO:0000256" key="2">
    <source>
        <dbReference type="ARBA" id="ARBA00012438"/>
    </source>
</evidence>
<accession>A0ABT0STN7</accession>
<feature type="domain" description="Histidine kinase" evidence="5">
    <location>
        <begin position="530"/>
        <end position="772"/>
    </location>
</feature>
<organism evidence="6 7">
    <name type="scientific">Halomonas llamarensis</name>
    <dbReference type="NCBI Taxonomy" id="2945104"/>
    <lineage>
        <taxon>Bacteria</taxon>
        <taxon>Pseudomonadati</taxon>
        <taxon>Pseudomonadota</taxon>
        <taxon>Gammaproteobacteria</taxon>
        <taxon>Oceanospirillales</taxon>
        <taxon>Halomonadaceae</taxon>
        <taxon>Halomonas</taxon>
    </lineage>
</organism>
<dbReference type="CDD" id="cd16943">
    <property type="entry name" value="HATPase_AtoS-like"/>
    <property type="match status" value="1"/>
</dbReference>
<dbReference type="NCBIfam" id="NF041558">
    <property type="entry name" value="NosP"/>
    <property type="match status" value="1"/>
</dbReference>
<dbReference type="SMART" id="SM00388">
    <property type="entry name" value="HisKA"/>
    <property type="match status" value="1"/>
</dbReference>
<evidence type="ECO:0000256" key="3">
    <source>
        <dbReference type="ARBA" id="ARBA00022553"/>
    </source>
</evidence>
<dbReference type="SUPFAM" id="SSF55874">
    <property type="entry name" value="ATPase domain of HSP90 chaperone/DNA topoisomerase II/histidine kinase"/>
    <property type="match status" value="1"/>
</dbReference>
<evidence type="ECO:0000259" key="5">
    <source>
        <dbReference type="PROSITE" id="PS50109"/>
    </source>
</evidence>
<dbReference type="Pfam" id="PF02518">
    <property type="entry name" value="HATPase_c"/>
    <property type="match status" value="1"/>
</dbReference>
<dbReference type="InterPro" id="IPR003594">
    <property type="entry name" value="HATPase_dom"/>
</dbReference>
<dbReference type="NCBIfam" id="NF038348">
    <property type="entry name" value="T2SS_HK"/>
    <property type="match status" value="1"/>
</dbReference>
<dbReference type="EC" id="2.7.13.3" evidence="2"/>
<dbReference type="EMBL" id="JAMJPJ010000028">
    <property type="protein sequence ID" value="MCL7931087.1"/>
    <property type="molecule type" value="Genomic_DNA"/>
</dbReference>
<reference evidence="6" key="1">
    <citation type="submission" date="2022-05" db="EMBL/GenBank/DDBJ databases">
        <title>Halomonas geminus sp. nov. and Halomonas llamarensis sp. nov. isolated from high-altitude salars of the Atacama Desert.</title>
        <authorList>
            <person name="Hintersatz C."/>
            <person name="Rojas L.A."/>
            <person name="Wei T.-S."/>
            <person name="Kutschke S."/>
            <person name="Lehmann F."/>
            <person name="Jain R."/>
            <person name="Pollmann K."/>
        </authorList>
    </citation>
    <scope>NUCLEOTIDE SEQUENCE</scope>
    <source>
        <strain evidence="6">ATCHA</strain>
    </source>
</reference>
<dbReference type="PROSITE" id="PS50109">
    <property type="entry name" value="HIS_KIN"/>
    <property type="match status" value="1"/>
</dbReference>
<gene>
    <name evidence="6" type="ORF">M8006_14050</name>
</gene>
<keyword evidence="7" id="KW-1185">Reference proteome</keyword>
<dbReference type="InterPro" id="IPR036890">
    <property type="entry name" value="HATPase_C_sf"/>
</dbReference>
<protein>
    <recommendedName>
        <fullName evidence="2">histidine kinase</fullName>
        <ecNumber evidence="2">2.7.13.3</ecNumber>
    </recommendedName>
</protein>
<dbReference type="Pfam" id="PF08495">
    <property type="entry name" value="FIST"/>
    <property type="match status" value="1"/>
</dbReference>
<feature type="coiled-coil region" evidence="4">
    <location>
        <begin position="459"/>
        <end position="514"/>
    </location>
</feature>
<dbReference type="InterPro" id="IPR004358">
    <property type="entry name" value="Sig_transdc_His_kin-like_C"/>
</dbReference>
<keyword evidence="6" id="KW-0418">Kinase</keyword>
<keyword evidence="4" id="KW-0175">Coiled coil</keyword>
<dbReference type="PANTHER" id="PTHR40252:SF2">
    <property type="entry name" value="BLR0328 PROTEIN"/>
    <property type="match status" value="1"/>
</dbReference>
<dbReference type="InterPro" id="IPR013702">
    <property type="entry name" value="FIST_domain_N"/>
</dbReference>
<dbReference type="Gene3D" id="1.10.287.130">
    <property type="match status" value="1"/>
</dbReference>
<dbReference type="InterPro" id="IPR005467">
    <property type="entry name" value="His_kinase_dom"/>
</dbReference>
<dbReference type="SMART" id="SM01204">
    <property type="entry name" value="FIST_C"/>
    <property type="match status" value="1"/>
</dbReference>
<comment type="caution">
    <text evidence="6">The sequence shown here is derived from an EMBL/GenBank/DDBJ whole genome shotgun (WGS) entry which is preliminary data.</text>
</comment>
<evidence type="ECO:0000256" key="4">
    <source>
        <dbReference type="SAM" id="Coils"/>
    </source>
</evidence>
<comment type="catalytic activity">
    <reaction evidence="1">
        <text>ATP + protein L-histidine = ADP + protein N-phospho-L-histidine.</text>
        <dbReference type="EC" id="2.7.13.3"/>
    </reaction>
</comment>
<dbReference type="InterPro" id="IPR019494">
    <property type="entry name" value="FIST_C"/>
</dbReference>
<dbReference type="InterPro" id="IPR036097">
    <property type="entry name" value="HisK_dim/P_sf"/>
</dbReference>
<dbReference type="Pfam" id="PF10442">
    <property type="entry name" value="FIST_C"/>
    <property type="match status" value="1"/>
</dbReference>
<dbReference type="Gene3D" id="3.30.565.10">
    <property type="entry name" value="Histidine kinase-like ATPase, C-terminal domain"/>
    <property type="match status" value="1"/>
</dbReference>
<keyword evidence="6" id="KW-0808">Transferase</keyword>
<sequence>MSQVLSKQTCADDARSAVREFYQGVIQPDIELVIFFCSSHYDLAALADEMSGLFGDIPVVGCTTAGEIGPMGYRDHTLSGVSFPAGSCTAVTGRLDSLQQFSISRGQAFSQSLLQRLEARTARPSGGNSFGFLLIDGLSVREEQVARTLQTALGDIVLVGGSAGDDLRFAQTWVYHDGAFHRDSAVLVLLNTDFAFRLFKTQHFLSLEERLVVTRADAEQRVVHEINGMPAAQAYAELIGVTVETLEPGHFAAAPVVVLIDGTDYVRSIQKAGPDGSLTFYSAIEEGLVLRVAQGVDLVSDLEATMAQLGEELGPPQLVLACDCILRNLEITQKDSKTAVEAVFKRHRAVGFSTYGEQYGGVHMNQTLTGIAIGNSPRSATSGPSNCLSASHPHRQQVSRAVGPQLMPSREIGVERLQKMVQTLMDRAERSTSVRGSDFSLFQTAVMLEDQVRARTKELEAALSENEQVNRALQLAQEGMAKEIHERREALSALEREKEEQQALICKLEEAHTQLLQSEKLASIGQLAAGIAHEINNPIGFVNSNLNTLSQYIDDLLRLIDAYEAFEPSLTAEAAGQLVVLKKELELDYLREDVGSLLAESIDGTARVRRIVQDLRDFSRTGATDWQFADLHQGLDSTLNVAANEIKYKATVVREYGQLPEVECLPAQLNQVFLNLLVNAAQAIEGRGTITVRTSCEGDQVWLAFADDGGGIPAELKSRIFDPFFTTKPVGEGTGLGLSLSYGIVQKHGGRIEVDSRPDAGTTFTIWLPIRRVSGENASAVEQPQ</sequence>
<dbReference type="InterPro" id="IPR003661">
    <property type="entry name" value="HisK_dim/P_dom"/>
</dbReference>
<evidence type="ECO:0000313" key="7">
    <source>
        <dbReference type="Proteomes" id="UP001165308"/>
    </source>
</evidence>
<dbReference type="GO" id="GO:0016301">
    <property type="term" value="F:kinase activity"/>
    <property type="evidence" value="ECO:0007669"/>
    <property type="project" value="UniProtKB-KW"/>
</dbReference>
<proteinExistence type="predicted"/>
<dbReference type="SUPFAM" id="SSF47384">
    <property type="entry name" value="Homodimeric domain of signal transducing histidine kinase"/>
    <property type="match status" value="1"/>
</dbReference>
<dbReference type="SMART" id="SM00387">
    <property type="entry name" value="HATPase_c"/>
    <property type="match status" value="1"/>
</dbReference>
<dbReference type="RefSeq" id="WP_250083242.1">
    <property type="nucleotide sequence ID" value="NZ_JAMJPJ010000028.1"/>
</dbReference>
<name>A0ABT0STN7_9GAMM</name>
<dbReference type="CDD" id="cd00082">
    <property type="entry name" value="HisKA"/>
    <property type="match status" value="1"/>
</dbReference>
<dbReference type="SMART" id="SM00897">
    <property type="entry name" value="FIST"/>
    <property type="match status" value="1"/>
</dbReference>